<dbReference type="Proteomes" id="UP000822476">
    <property type="component" value="Unassembled WGS sequence"/>
</dbReference>
<evidence type="ECO:0000256" key="1">
    <source>
        <dbReference type="ARBA" id="ARBA00004613"/>
    </source>
</evidence>
<evidence type="ECO:0000313" key="6">
    <source>
        <dbReference type="EMBL" id="KAF7233857.1"/>
    </source>
</evidence>
<dbReference type="FunFam" id="2.60.40.770:FF:000001">
    <property type="entry name" value="NPC intracellular cholesterol transporter 2"/>
    <property type="match status" value="1"/>
</dbReference>
<reference evidence="6" key="1">
    <citation type="submission" date="2019-07" db="EMBL/GenBank/DDBJ databases">
        <title>Annotation for the trematode Paragonimus miyazaki's.</title>
        <authorList>
            <person name="Choi Y.-J."/>
        </authorList>
    </citation>
    <scope>NUCLEOTIDE SEQUENCE</scope>
    <source>
        <strain evidence="6">Japan</strain>
    </source>
</reference>
<evidence type="ECO:0000313" key="7">
    <source>
        <dbReference type="Proteomes" id="UP000822476"/>
    </source>
</evidence>
<comment type="similarity">
    <text evidence="2">Belongs to the NPC2 family.</text>
</comment>
<comment type="caution">
    <text evidence="6">The sequence shown here is derived from an EMBL/GenBank/DDBJ whole genome shotgun (WGS) entry which is preliminary data.</text>
</comment>
<evidence type="ECO:0000259" key="5">
    <source>
        <dbReference type="SMART" id="SM00737"/>
    </source>
</evidence>
<keyword evidence="4" id="KW-0732">Signal</keyword>
<comment type="subcellular location">
    <subcellularLocation>
        <location evidence="1">Secreted</location>
    </subcellularLocation>
</comment>
<keyword evidence="7" id="KW-1185">Reference proteome</keyword>
<dbReference type="SUPFAM" id="SSF81296">
    <property type="entry name" value="E set domains"/>
    <property type="match status" value="1"/>
</dbReference>
<evidence type="ECO:0000256" key="4">
    <source>
        <dbReference type="SAM" id="SignalP"/>
    </source>
</evidence>
<dbReference type="InterPro" id="IPR014756">
    <property type="entry name" value="Ig_E-set"/>
</dbReference>
<evidence type="ECO:0000256" key="2">
    <source>
        <dbReference type="ARBA" id="ARBA00006370"/>
    </source>
</evidence>
<protein>
    <recommendedName>
        <fullName evidence="5">MD-2-related lipid-recognition domain-containing protein</fullName>
    </recommendedName>
</protein>
<accession>A0A8S9YH97</accession>
<dbReference type="EMBL" id="JTDE01017599">
    <property type="protein sequence ID" value="KAF7233857.1"/>
    <property type="molecule type" value="Genomic_DNA"/>
</dbReference>
<keyword evidence="3" id="KW-0964">Secreted</keyword>
<dbReference type="InterPro" id="IPR003172">
    <property type="entry name" value="ML_dom"/>
</dbReference>
<feature type="domain" description="MD-2-related lipid-recognition" evidence="5">
    <location>
        <begin position="25"/>
        <end position="158"/>
    </location>
</feature>
<dbReference type="OrthoDB" id="6489092at2759"/>
<dbReference type="GO" id="GO:0032934">
    <property type="term" value="F:sterol binding"/>
    <property type="evidence" value="ECO:0007669"/>
    <property type="project" value="InterPro"/>
</dbReference>
<dbReference type="PANTHER" id="PTHR11306">
    <property type="entry name" value="NIEMANN PICK TYPE C2 PROTEIN NPC2-RELATED"/>
    <property type="match status" value="1"/>
</dbReference>
<dbReference type="GO" id="GO:0015918">
    <property type="term" value="P:sterol transport"/>
    <property type="evidence" value="ECO:0007669"/>
    <property type="project" value="InterPro"/>
</dbReference>
<sequence length="174" mass="19420">MYTSVLLFAISVQLSLSLRLDSTQFKDCGSQAGILKSVDVVPCDTRPCTLYKGKNAQIIVEFTTKKQINQGNVTVSGIIGGIPVPFPLDDADLCKFTQPTCPLMPDEQEYTYSYSLPVKTIYPSVIRPSPFTLPLSKKHLWRFSDGLHGDHMCSHSCTNSVTLRRHTEPHFLLK</sequence>
<evidence type="ECO:0000256" key="3">
    <source>
        <dbReference type="ARBA" id="ARBA00022525"/>
    </source>
</evidence>
<feature type="signal peptide" evidence="4">
    <location>
        <begin position="1"/>
        <end position="17"/>
    </location>
</feature>
<dbReference type="Gene3D" id="2.60.40.770">
    <property type="match status" value="1"/>
</dbReference>
<dbReference type="GO" id="GO:0005576">
    <property type="term" value="C:extracellular region"/>
    <property type="evidence" value="ECO:0007669"/>
    <property type="project" value="UniProtKB-SubCell"/>
</dbReference>
<dbReference type="Pfam" id="PF02221">
    <property type="entry name" value="E1_DerP2_DerF2"/>
    <property type="match status" value="1"/>
</dbReference>
<name>A0A8S9YH97_9TREM</name>
<dbReference type="InterPro" id="IPR039670">
    <property type="entry name" value="NPC2-like"/>
</dbReference>
<feature type="chain" id="PRO_5035889567" description="MD-2-related lipid-recognition domain-containing protein" evidence="4">
    <location>
        <begin position="18"/>
        <end position="174"/>
    </location>
</feature>
<dbReference type="SMART" id="SM00737">
    <property type="entry name" value="ML"/>
    <property type="match status" value="1"/>
</dbReference>
<dbReference type="PANTHER" id="PTHR11306:SF68">
    <property type="entry name" value="NPC INTRACELLULAR CHOLESTEROL TRANSPORTER 2"/>
    <property type="match status" value="1"/>
</dbReference>
<dbReference type="AlphaFoldDB" id="A0A8S9YH97"/>
<organism evidence="6 7">
    <name type="scientific">Paragonimus skrjabini miyazakii</name>
    <dbReference type="NCBI Taxonomy" id="59628"/>
    <lineage>
        <taxon>Eukaryota</taxon>
        <taxon>Metazoa</taxon>
        <taxon>Spiralia</taxon>
        <taxon>Lophotrochozoa</taxon>
        <taxon>Platyhelminthes</taxon>
        <taxon>Trematoda</taxon>
        <taxon>Digenea</taxon>
        <taxon>Plagiorchiida</taxon>
        <taxon>Troglotremata</taxon>
        <taxon>Troglotrematidae</taxon>
        <taxon>Paragonimus</taxon>
    </lineage>
</organism>
<gene>
    <name evidence="6" type="ORF">EG68_12606</name>
</gene>
<proteinExistence type="inferred from homology"/>